<dbReference type="Pfam" id="PF16719">
    <property type="entry name" value="SAWADEE"/>
    <property type="match status" value="1"/>
</dbReference>
<dbReference type="EMBL" id="JAVYJV010000019">
    <property type="protein sequence ID" value="KAK4344565.1"/>
    <property type="molecule type" value="Genomic_DNA"/>
</dbReference>
<dbReference type="InterPro" id="IPR032001">
    <property type="entry name" value="SAWADEE_dom"/>
</dbReference>
<name>A0AAE1R3I3_9SOLA</name>
<dbReference type="Gene3D" id="2.40.50.40">
    <property type="match status" value="1"/>
</dbReference>
<dbReference type="CDD" id="cd00086">
    <property type="entry name" value="homeodomain"/>
    <property type="match status" value="1"/>
</dbReference>
<feature type="compositionally biased region" description="Polar residues" evidence="3">
    <location>
        <begin position="425"/>
        <end position="440"/>
    </location>
</feature>
<dbReference type="AlphaFoldDB" id="A0AAE1R3I3"/>
<dbReference type="PANTHER" id="PTHR33827">
    <property type="entry name" value="PROTEIN SAWADEE HOMEODOMAIN HOMOLOG 2"/>
    <property type="match status" value="1"/>
</dbReference>
<feature type="domain" description="Homeobox" evidence="4">
    <location>
        <begin position="76"/>
        <end position="135"/>
    </location>
</feature>
<feature type="compositionally biased region" description="Polar residues" evidence="3">
    <location>
        <begin position="369"/>
        <end position="393"/>
    </location>
</feature>
<dbReference type="PANTHER" id="PTHR33827:SF7">
    <property type="entry name" value="PROTEIN SAWADEE HOMEODOMAIN HOMOLOG 2"/>
    <property type="match status" value="1"/>
</dbReference>
<comment type="subcellular location">
    <subcellularLocation>
        <location evidence="1 2">Nucleus</location>
    </subcellularLocation>
</comment>
<reference evidence="5" key="1">
    <citation type="submission" date="2023-12" db="EMBL/GenBank/DDBJ databases">
        <title>Genome assembly of Anisodus tanguticus.</title>
        <authorList>
            <person name="Wang Y.-J."/>
        </authorList>
    </citation>
    <scope>NUCLEOTIDE SEQUENCE</scope>
    <source>
        <strain evidence="5">KB-2021</strain>
        <tissue evidence="5">Leaf</tissue>
    </source>
</reference>
<protein>
    <recommendedName>
        <fullName evidence="4">Homeobox domain-containing protein</fullName>
    </recommendedName>
</protein>
<feature type="compositionally biased region" description="Basic and acidic residues" evidence="3">
    <location>
        <begin position="446"/>
        <end position="468"/>
    </location>
</feature>
<organism evidence="5 6">
    <name type="scientific">Anisodus tanguticus</name>
    <dbReference type="NCBI Taxonomy" id="243964"/>
    <lineage>
        <taxon>Eukaryota</taxon>
        <taxon>Viridiplantae</taxon>
        <taxon>Streptophyta</taxon>
        <taxon>Embryophyta</taxon>
        <taxon>Tracheophyta</taxon>
        <taxon>Spermatophyta</taxon>
        <taxon>Magnoliopsida</taxon>
        <taxon>eudicotyledons</taxon>
        <taxon>Gunneridae</taxon>
        <taxon>Pentapetalae</taxon>
        <taxon>asterids</taxon>
        <taxon>lamiids</taxon>
        <taxon>Solanales</taxon>
        <taxon>Solanaceae</taxon>
        <taxon>Solanoideae</taxon>
        <taxon>Hyoscyameae</taxon>
        <taxon>Anisodus</taxon>
    </lineage>
</organism>
<dbReference type="GO" id="GO:0003677">
    <property type="term" value="F:DNA binding"/>
    <property type="evidence" value="ECO:0007669"/>
    <property type="project" value="UniProtKB-UniRule"/>
</dbReference>
<evidence type="ECO:0000259" key="4">
    <source>
        <dbReference type="PROSITE" id="PS50071"/>
    </source>
</evidence>
<accession>A0AAE1R3I3</accession>
<dbReference type="InterPro" id="IPR001356">
    <property type="entry name" value="HD"/>
</dbReference>
<gene>
    <name evidence="5" type="ORF">RND71_034741</name>
</gene>
<sequence length="520" mass="57804">MVGISSDRDGNSLRALTVMRHIRLRLPTLADLTQFFILKKSICLMTILVLQVPLDVEVRQAPVKSRFAPIAGGRWQVAEMEGILQAHNIQMPAREILENLAEKFSSSAERSGKFVVQMKQVWNWFQNRRYAIRAKSAKSPGRFIAPPVPQSDPAAVKAPAKLSASPIPQSDPAAVRIMPQAPQPIPSPQATVTTMPQVPQPLPVPSVAVKNVGRSASDNTQMEFEAKSARDGAWYDVASFLSHKSVETGDPEVMVRFAGFGAEEDEWVNLRKHVRQRSLPCESSECVAVLPGDLILCFQEGKEQALYFDAHVLDAQRRRHDVRGCRCRFLVRYDHDQSEEIVPLRKVCRRPETDYRLQQLNAESLKQQKIGNDPTTGNTMKVYSPTDTPQKAQIESRLKPAEPTQKQPAPEVTIKPEPNVVPMQLQKSSTDSLTGNTLAETTPPKLMEEITEKPVVETTEIPREEKGEMSMAEITNKAPAETAEKPPDETTFRPSAASTTKPDEAPQEPPDETTLKPSDC</sequence>
<dbReference type="Proteomes" id="UP001291623">
    <property type="component" value="Unassembled WGS sequence"/>
</dbReference>
<keyword evidence="2" id="KW-0539">Nucleus</keyword>
<feature type="DNA-binding region" description="Homeobox" evidence="2">
    <location>
        <begin position="78"/>
        <end position="136"/>
    </location>
</feature>
<dbReference type="PROSITE" id="PS50071">
    <property type="entry name" value="HOMEOBOX_2"/>
    <property type="match status" value="1"/>
</dbReference>
<dbReference type="InterPro" id="IPR039276">
    <property type="entry name" value="SHH1/2"/>
</dbReference>
<evidence type="ECO:0000313" key="5">
    <source>
        <dbReference type="EMBL" id="KAK4344565.1"/>
    </source>
</evidence>
<dbReference type="GO" id="GO:0003682">
    <property type="term" value="F:chromatin binding"/>
    <property type="evidence" value="ECO:0007669"/>
    <property type="project" value="InterPro"/>
</dbReference>
<comment type="caution">
    <text evidence="5">The sequence shown here is derived from an EMBL/GenBank/DDBJ whole genome shotgun (WGS) entry which is preliminary data.</text>
</comment>
<dbReference type="SMART" id="SM00389">
    <property type="entry name" value="HOX"/>
    <property type="match status" value="1"/>
</dbReference>
<keyword evidence="2" id="KW-0371">Homeobox</keyword>
<evidence type="ECO:0000313" key="6">
    <source>
        <dbReference type="Proteomes" id="UP001291623"/>
    </source>
</evidence>
<evidence type="ECO:0000256" key="1">
    <source>
        <dbReference type="ARBA" id="ARBA00004123"/>
    </source>
</evidence>
<feature type="compositionally biased region" description="Basic and acidic residues" evidence="3">
    <location>
        <begin position="482"/>
        <end position="491"/>
    </location>
</feature>
<evidence type="ECO:0000256" key="2">
    <source>
        <dbReference type="PROSITE-ProRule" id="PRU00108"/>
    </source>
</evidence>
<feature type="region of interest" description="Disordered" evidence="3">
    <location>
        <begin position="369"/>
        <end position="520"/>
    </location>
</feature>
<dbReference type="Gene3D" id="2.30.30.140">
    <property type="match status" value="1"/>
</dbReference>
<dbReference type="InterPro" id="IPR009057">
    <property type="entry name" value="Homeodomain-like_sf"/>
</dbReference>
<keyword evidence="6" id="KW-1185">Reference proteome</keyword>
<dbReference type="SUPFAM" id="SSF46689">
    <property type="entry name" value="Homeodomain-like"/>
    <property type="match status" value="1"/>
</dbReference>
<proteinExistence type="predicted"/>
<keyword evidence="2" id="KW-0238">DNA-binding</keyword>
<dbReference type="GO" id="GO:0005634">
    <property type="term" value="C:nucleus"/>
    <property type="evidence" value="ECO:0007669"/>
    <property type="project" value="UniProtKB-SubCell"/>
</dbReference>
<evidence type="ECO:0000256" key="3">
    <source>
        <dbReference type="SAM" id="MobiDB-lite"/>
    </source>
</evidence>